<proteinExistence type="inferred from homology"/>
<dbReference type="PRINTS" id="PR00723">
    <property type="entry name" value="SUBTILISIN"/>
</dbReference>
<evidence type="ECO:0000256" key="9">
    <source>
        <dbReference type="PROSITE-ProRule" id="PRU01240"/>
    </source>
</evidence>
<feature type="domain" description="Peptidase C-terminal archaeal/bacterial" evidence="13">
    <location>
        <begin position="543"/>
        <end position="610"/>
    </location>
</feature>
<dbReference type="RefSeq" id="WP_133394651.1">
    <property type="nucleotide sequence ID" value="NZ_SMTG01000007.1"/>
</dbReference>
<evidence type="ECO:0000259" key="13">
    <source>
        <dbReference type="Pfam" id="PF04151"/>
    </source>
</evidence>
<dbReference type="InterPro" id="IPR034176">
    <property type="entry name" value="Peptidases_S8_13"/>
</dbReference>
<evidence type="ECO:0000256" key="6">
    <source>
        <dbReference type="ARBA" id="ARBA00022801"/>
    </source>
</evidence>
<comment type="subcellular location">
    <subcellularLocation>
        <location evidence="1">Secreted</location>
    </subcellularLocation>
</comment>
<comment type="similarity">
    <text evidence="2 9 10">Belongs to the peptidase S8 family.</text>
</comment>
<dbReference type="FunFam" id="3.40.50.200:FF:000022">
    <property type="entry name" value="Extracellular protease"/>
    <property type="match status" value="1"/>
</dbReference>
<dbReference type="Pfam" id="PF04151">
    <property type="entry name" value="PPC"/>
    <property type="match status" value="1"/>
</dbReference>
<dbReference type="SUPFAM" id="SSF52743">
    <property type="entry name" value="Subtilisin-like"/>
    <property type="match status" value="1"/>
</dbReference>
<keyword evidence="15" id="KW-1185">Reference proteome</keyword>
<dbReference type="InterPro" id="IPR050131">
    <property type="entry name" value="Peptidase_S8_subtilisin-like"/>
</dbReference>
<name>A0A4R5U5N0_9GAMM</name>
<feature type="active site" description="Charge relay system" evidence="9">
    <location>
        <position position="198"/>
    </location>
</feature>
<keyword evidence="6 9" id="KW-0378">Hydrolase</keyword>
<evidence type="ECO:0000256" key="10">
    <source>
        <dbReference type="RuleBase" id="RU003355"/>
    </source>
</evidence>
<reference evidence="14 15" key="1">
    <citation type="submission" date="2019-03" db="EMBL/GenBank/DDBJ databases">
        <title>Luteimonas zhaokaii sp.nov., isolated from the rectal contents of Plateau pika in Yushu, Qinghai Province, China.</title>
        <authorList>
            <person name="Zhang G."/>
        </authorList>
    </citation>
    <scope>NUCLEOTIDE SEQUENCE [LARGE SCALE GENOMIC DNA]</scope>
    <source>
        <strain evidence="14 15">THG-MD21</strain>
    </source>
</reference>
<keyword evidence="7 9" id="KW-0720">Serine protease</keyword>
<feature type="chain" id="PRO_5020995969" evidence="11">
    <location>
        <begin position="23"/>
        <end position="621"/>
    </location>
</feature>
<sequence length="621" mass="63845">MRMQTTLGAAIAAILLTGAAQAATPRLDRTVTRDTAAESQGVAAAGQRFVVKTTAAAASGRAQLSNALSSTVRRAGLSTAVAATATSPARPAATARVLRSMAAPGWHVVQASRAMTESERASFIRELSAEPGVVSVDVDRLYQRADVAQSPVMAPAFTPNDPEYGRLQWNFTDPTGGVRAEQAWNISTGEGVVVAVIDTGIVQNHPDLGVNVLPGYDMITDKRVSRRDNDGRAPGGWDLGDWMEANYCAALGSPGNAPRASSWHGSHVAGTIAQQTNNGAGLAGLAHNAKVVPVRVLGSCGGFGSDIADGMMWAAGLPVDGMPANPNPAEVLNMSLGSSGPQSCPAIYQDAINQINAQGAIIVVAAGNSNANAGSYTMSSCTGVISVGATGVTGAKASYSSYGTRVDLSAPGGGGAIDGDPKGYIFQVINAGTTSPTTSWVLGGYTGTSMASPHVAAAVAMVQSVVDTPLNWSEMRDLLRRTARPFPVAIPTSTPMGTGILDAAQLLHRATQPPCTTDCAPLEVPLANKVELRGLASGAEDGLYTFEAQAGAVLTFMTFGGSGDVSMHVARGRIPTATDRDAFSTRAKSNTETVRITAPVAGKYYVRLTGTYAGLTLVARQ</sequence>
<dbReference type="Pfam" id="PF00082">
    <property type="entry name" value="Peptidase_S8"/>
    <property type="match status" value="1"/>
</dbReference>
<evidence type="ECO:0000256" key="8">
    <source>
        <dbReference type="ARBA" id="ARBA00023145"/>
    </source>
</evidence>
<comment type="caution">
    <text evidence="14">The sequence shown here is derived from an EMBL/GenBank/DDBJ whole genome shotgun (WGS) entry which is preliminary data.</text>
</comment>
<protein>
    <submittedName>
        <fullName evidence="14">Subtilisin-like serine protease</fullName>
    </submittedName>
</protein>
<dbReference type="Proteomes" id="UP000295543">
    <property type="component" value="Unassembled WGS sequence"/>
</dbReference>
<evidence type="ECO:0000313" key="14">
    <source>
        <dbReference type="EMBL" id="TDK29256.1"/>
    </source>
</evidence>
<evidence type="ECO:0000256" key="11">
    <source>
        <dbReference type="SAM" id="SignalP"/>
    </source>
</evidence>
<keyword evidence="3" id="KW-0964">Secreted</keyword>
<dbReference type="PROSITE" id="PS51892">
    <property type="entry name" value="SUBTILASE"/>
    <property type="match status" value="1"/>
</dbReference>
<dbReference type="Gene3D" id="2.60.120.380">
    <property type="match status" value="1"/>
</dbReference>
<keyword evidence="4 9" id="KW-0645">Protease</keyword>
<feature type="domain" description="Peptidase S8/S53" evidence="12">
    <location>
        <begin position="189"/>
        <end position="483"/>
    </location>
</feature>
<dbReference type="InterPro" id="IPR036852">
    <property type="entry name" value="Peptidase_S8/S53_dom_sf"/>
</dbReference>
<evidence type="ECO:0000259" key="12">
    <source>
        <dbReference type="Pfam" id="PF00082"/>
    </source>
</evidence>
<organism evidence="14 15">
    <name type="scientific">Luteimonas terrae</name>
    <dbReference type="NCBI Taxonomy" id="1530191"/>
    <lineage>
        <taxon>Bacteria</taxon>
        <taxon>Pseudomonadati</taxon>
        <taxon>Pseudomonadota</taxon>
        <taxon>Gammaproteobacteria</taxon>
        <taxon>Lysobacterales</taxon>
        <taxon>Lysobacteraceae</taxon>
        <taxon>Luteimonas</taxon>
    </lineage>
</organism>
<evidence type="ECO:0000256" key="1">
    <source>
        <dbReference type="ARBA" id="ARBA00004613"/>
    </source>
</evidence>
<evidence type="ECO:0000313" key="15">
    <source>
        <dbReference type="Proteomes" id="UP000295543"/>
    </source>
</evidence>
<dbReference type="GO" id="GO:0004252">
    <property type="term" value="F:serine-type endopeptidase activity"/>
    <property type="evidence" value="ECO:0007669"/>
    <property type="project" value="UniProtKB-UniRule"/>
</dbReference>
<evidence type="ECO:0000256" key="4">
    <source>
        <dbReference type="ARBA" id="ARBA00022670"/>
    </source>
</evidence>
<dbReference type="PANTHER" id="PTHR43806:SF11">
    <property type="entry name" value="CEREVISIN-RELATED"/>
    <property type="match status" value="1"/>
</dbReference>
<dbReference type="GO" id="GO:0006508">
    <property type="term" value="P:proteolysis"/>
    <property type="evidence" value="ECO:0007669"/>
    <property type="project" value="UniProtKB-KW"/>
</dbReference>
<dbReference type="InterPro" id="IPR023827">
    <property type="entry name" value="Peptidase_S8_Asp-AS"/>
</dbReference>
<evidence type="ECO:0000256" key="3">
    <source>
        <dbReference type="ARBA" id="ARBA00022525"/>
    </source>
</evidence>
<keyword evidence="5 11" id="KW-0732">Signal</keyword>
<evidence type="ECO:0000256" key="5">
    <source>
        <dbReference type="ARBA" id="ARBA00022729"/>
    </source>
</evidence>
<dbReference type="AlphaFoldDB" id="A0A4R5U5N0"/>
<dbReference type="InterPro" id="IPR000209">
    <property type="entry name" value="Peptidase_S8/S53_dom"/>
</dbReference>
<keyword evidence="8" id="KW-0865">Zymogen</keyword>
<dbReference type="GO" id="GO:0005576">
    <property type="term" value="C:extracellular region"/>
    <property type="evidence" value="ECO:0007669"/>
    <property type="project" value="UniProtKB-SubCell"/>
</dbReference>
<dbReference type="PROSITE" id="PS00138">
    <property type="entry name" value="SUBTILASE_SER"/>
    <property type="match status" value="1"/>
</dbReference>
<dbReference type="InterPro" id="IPR007280">
    <property type="entry name" value="Peptidase_C_arc/bac"/>
</dbReference>
<dbReference type="Gene3D" id="3.40.50.200">
    <property type="entry name" value="Peptidase S8/S53 domain"/>
    <property type="match status" value="1"/>
</dbReference>
<feature type="active site" description="Charge relay system" evidence="9">
    <location>
        <position position="449"/>
    </location>
</feature>
<gene>
    <name evidence="14" type="ORF">E2F49_15075</name>
</gene>
<evidence type="ECO:0000256" key="7">
    <source>
        <dbReference type="ARBA" id="ARBA00022825"/>
    </source>
</evidence>
<feature type="active site" description="Charge relay system" evidence="9">
    <location>
        <position position="264"/>
    </location>
</feature>
<evidence type="ECO:0000256" key="2">
    <source>
        <dbReference type="ARBA" id="ARBA00011073"/>
    </source>
</evidence>
<dbReference type="InterPro" id="IPR023828">
    <property type="entry name" value="Peptidase_S8_Ser-AS"/>
</dbReference>
<dbReference type="OrthoDB" id="9790784at2"/>
<dbReference type="PANTHER" id="PTHR43806">
    <property type="entry name" value="PEPTIDASE S8"/>
    <property type="match status" value="1"/>
</dbReference>
<dbReference type="PROSITE" id="PS00136">
    <property type="entry name" value="SUBTILASE_ASP"/>
    <property type="match status" value="1"/>
</dbReference>
<accession>A0A4R5U5N0</accession>
<dbReference type="InterPro" id="IPR015500">
    <property type="entry name" value="Peptidase_S8_subtilisin-rel"/>
</dbReference>
<feature type="signal peptide" evidence="11">
    <location>
        <begin position="1"/>
        <end position="22"/>
    </location>
</feature>
<dbReference type="EMBL" id="SMTG01000007">
    <property type="protein sequence ID" value="TDK29256.1"/>
    <property type="molecule type" value="Genomic_DNA"/>
</dbReference>
<dbReference type="CDD" id="cd07496">
    <property type="entry name" value="Peptidases_S8_13"/>
    <property type="match status" value="1"/>
</dbReference>